<dbReference type="AlphaFoldDB" id="A0A1N6SXH3"/>
<dbReference type="OrthoDB" id="9802471at2"/>
<dbReference type="Gene3D" id="1.10.520.20">
    <property type="entry name" value="N-terminal domain of the delta subunit of the F1F0-ATP synthase"/>
    <property type="match status" value="1"/>
</dbReference>
<keyword evidence="2 8" id="KW-0813">Transport</keyword>
<gene>
    <name evidence="8" type="primary">atpH</name>
    <name evidence="9" type="ORF">SAMN05421834_104171</name>
</gene>
<protein>
    <recommendedName>
        <fullName evidence="8">ATP synthase subunit delta</fullName>
    </recommendedName>
    <alternativeName>
        <fullName evidence="8">ATP synthase F(1) sector subunit delta</fullName>
    </alternativeName>
    <alternativeName>
        <fullName evidence="8">F-type ATPase subunit delta</fullName>
        <shortName evidence="8">F-ATPase subunit delta</shortName>
    </alternativeName>
</protein>
<dbReference type="InterPro" id="IPR020781">
    <property type="entry name" value="ATPase_OSCP/d_CS"/>
</dbReference>
<dbReference type="EMBL" id="FTNC01000004">
    <property type="protein sequence ID" value="SIQ45770.1"/>
    <property type="molecule type" value="Genomic_DNA"/>
</dbReference>
<dbReference type="PANTHER" id="PTHR11910">
    <property type="entry name" value="ATP SYNTHASE DELTA CHAIN"/>
    <property type="match status" value="1"/>
</dbReference>
<dbReference type="PROSITE" id="PS00389">
    <property type="entry name" value="ATPASE_DELTA"/>
    <property type="match status" value="1"/>
</dbReference>
<keyword evidence="8" id="KW-1003">Cell membrane</keyword>
<dbReference type="InterPro" id="IPR026015">
    <property type="entry name" value="ATP_synth_OSCP/delta_N_sf"/>
</dbReference>
<evidence type="ECO:0000256" key="3">
    <source>
        <dbReference type="ARBA" id="ARBA00022781"/>
    </source>
</evidence>
<sequence>MRNEVASKYSRALFELGKDHDNLLNLKSDLDEFWQLVLENEDLNELLFHQRIMPEDKKRTLDKIFADELNQDILNFLFILIDKRREFFLESIIKEFNSLVDDAESILHVEVTSAVELKSSILDKLKAKLDSLLDYNIQIENKVDEEIIAGIVLKIEDYIIDGSLRNELSSLKQKLKAIPVSKLGVN</sequence>
<keyword evidence="5 8" id="KW-0472">Membrane</keyword>
<dbReference type="SUPFAM" id="SSF47928">
    <property type="entry name" value="N-terminal domain of the delta subunit of the F1F0-ATP synthase"/>
    <property type="match status" value="1"/>
</dbReference>
<keyword evidence="3 8" id="KW-0375">Hydrogen ion transport</keyword>
<dbReference type="GO" id="GO:0005886">
    <property type="term" value="C:plasma membrane"/>
    <property type="evidence" value="ECO:0007669"/>
    <property type="project" value="UniProtKB-SubCell"/>
</dbReference>
<comment type="function">
    <text evidence="8">This protein is part of the stalk that links CF(0) to CF(1). It either transmits conformational changes from CF(0) to CF(1) or is implicated in proton conduction.</text>
</comment>
<dbReference type="Proteomes" id="UP000185669">
    <property type="component" value="Unassembled WGS sequence"/>
</dbReference>
<dbReference type="Pfam" id="PF00213">
    <property type="entry name" value="OSCP"/>
    <property type="match status" value="1"/>
</dbReference>
<reference evidence="10" key="1">
    <citation type="submission" date="2017-01" db="EMBL/GenBank/DDBJ databases">
        <authorList>
            <person name="Varghese N."/>
            <person name="Submissions S."/>
        </authorList>
    </citation>
    <scope>NUCLEOTIDE SEQUENCE [LARGE SCALE GENOMIC DNA]</scope>
    <source>
        <strain evidence="10">ATCC 700103</strain>
    </source>
</reference>
<dbReference type="PRINTS" id="PR00125">
    <property type="entry name" value="ATPASEDELTA"/>
</dbReference>
<accession>A0A1N6SXH3</accession>
<evidence type="ECO:0000256" key="2">
    <source>
        <dbReference type="ARBA" id="ARBA00022448"/>
    </source>
</evidence>
<evidence type="ECO:0000256" key="4">
    <source>
        <dbReference type="ARBA" id="ARBA00023065"/>
    </source>
</evidence>
<name>A0A1N6SXH3_9FIRM</name>
<keyword evidence="7 8" id="KW-0066">ATP synthesis</keyword>
<dbReference type="InterPro" id="IPR000711">
    <property type="entry name" value="ATPase_OSCP/dsu"/>
</dbReference>
<dbReference type="HAMAP" id="MF_01416">
    <property type="entry name" value="ATP_synth_delta_bact"/>
    <property type="match status" value="1"/>
</dbReference>
<organism evidence="9 10">
    <name type="scientific">Halanaerobium kushneri</name>
    <dbReference type="NCBI Taxonomy" id="56779"/>
    <lineage>
        <taxon>Bacteria</taxon>
        <taxon>Bacillati</taxon>
        <taxon>Bacillota</taxon>
        <taxon>Clostridia</taxon>
        <taxon>Halanaerobiales</taxon>
        <taxon>Halanaerobiaceae</taxon>
        <taxon>Halanaerobium</taxon>
    </lineage>
</organism>
<proteinExistence type="inferred from homology"/>
<evidence type="ECO:0000256" key="6">
    <source>
        <dbReference type="ARBA" id="ARBA00023196"/>
    </source>
</evidence>
<comment type="similarity">
    <text evidence="8">Belongs to the ATPase delta chain family.</text>
</comment>
<dbReference type="STRING" id="56779.SAMN05421834_104171"/>
<dbReference type="GO" id="GO:0046933">
    <property type="term" value="F:proton-transporting ATP synthase activity, rotational mechanism"/>
    <property type="evidence" value="ECO:0007669"/>
    <property type="project" value="UniProtKB-UniRule"/>
</dbReference>
<dbReference type="NCBIfam" id="TIGR01145">
    <property type="entry name" value="ATP_synt_delta"/>
    <property type="match status" value="1"/>
</dbReference>
<evidence type="ECO:0000313" key="10">
    <source>
        <dbReference type="Proteomes" id="UP000185669"/>
    </source>
</evidence>
<comment type="function">
    <text evidence="8">F(1)F(0) ATP synthase produces ATP from ADP in the presence of a proton or sodium gradient. F-type ATPases consist of two structural domains, F(1) containing the extramembraneous catalytic core and F(0) containing the membrane proton channel, linked together by a central stalk and a peripheral stalk. During catalysis, ATP synthesis in the catalytic domain of F(1) is coupled via a rotary mechanism of the central stalk subunits to proton translocation.</text>
</comment>
<evidence type="ECO:0000313" key="9">
    <source>
        <dbReference type="EMBL" id="SIQ45770.1"/>
    </source>
</evidence>
<keyword evidence="4 8" id="KW-0406">Ion transport</keyword>
<keyword evidence="6 8" id="KW-0139">CF(1)</keyword>
<evidence type="ECO:0000256" key="7">
    <source>
        <dbReference type="ARBA" id="ARBA00023310"/>
    </source>
</evidence>
<evidence type="ECO:0000256" key="8">
    <source>
        <dbReference type="HAMAP-Rule" id="MF_01416"/>
    </source>
</evidence>
<keyword evidence="10" id="KW-1185">Reference proteome</keyword>
<dbReference type="GO" id="GO:0045259">
    <property type="term" value="C:proton-transporting ATP synthase complex"/>
    <property type="evidence" value="ECO:0007669"/>
    <property type="project" value="UniProtKB-KW"/>
</dbReference>
<evidence type="ECO:0000256" key="5">
    <source>
        <dbReference type="ARBA" id="ARBA00023136"/>
    </source>
</evidence>
<evidence type="ECO:0000256" key="1">
    <source>
        <dbReference type="ARBA" id="ARBA00004370"/>
    </source>
</evidence>
<dbReference type="RefSeq" id="WP_076544184.1">
    <property type="nucleotide sequence ID" value="NZ_FTNC01000004.1"/>
</dbReference>
<comment type="subcellular location">
    <subcellularLocation>
        <location evidence="8">Cell membrane</location>
        <topology evidence="8">Peripheral membrane protein</topology>
    </subcellularLocation>
    <subcellularLocation>
        <location evidence="1">Membrane</location>
    </subcellularLocation>
</comment>